<proteinExistence type="predicted"/>
<protein>
    <submittedName>
        <fullName evidence="1">Uncharacterized protein</fullName>
    </submittedName>
</protein>
<name>A0AAV6Y646_9LAMI</name>
<reference evidence="1" key="1">
    <citation type="submission" date="2019-10" db="EMBL/GenBank/DDBJ databases">
        <authorList>
            <person name="Zhang R."/>
            <person name="Pan Y."/>
            <person name="Wang J."/>
            <person name="Ma R."/>
            <person name="Yu S."/>
        </authorList>
    </citation>
    <scope>NUCLEOTIDE SEQUENCE</scope>
    <source>
        <strain evidence="1">LA-IB0</strain>
        <tissue evidence="1">Leaf</tissue>
    </source>
</reference>
<dbReference type="Proteomes" id="UP000826271">
    <property type="component" value="Unassembled WGS sequence"/>
</dbReference>
<evidence type="ECO:0000313" key="2">
    <source>
        <dbReference type="Proteomes" id="UP000826271"/>
    </source>
</evidence>
<gene>
    <name evidence="1" type="ORF">BUALT_Bualt03G0199000</name>
</gene>
<dbReference type="AlphaFoldDB" id="A0AAV6Y646"/>
<dbReference type="PANTHER" id="PTHR33090">
    <property type="entry name" value="DUF3774 DOMAIN PROTEIN-RELATED"/>
    <property type="match status" value="1"/>
</dbReference>
<dbReference type="EMBL" id="WHWC01000003">
    <property type="protein sequence ID" value="KAG8386920.1"/>
    <property type="molecule type" value="Genomic_DNA"/>
</dbReference>
<accession>A0AAV6Y646</accession>
<organism evidence="1 2">
    <name type="scientific">Buddleja alternifolia</name>
    <dbReference type="NCBI Taxonomy" id="168488"/>
    <lineage>
        <taxon>Eukaryota</taxon>
        <taxon>Viridiplantae</taxon>
        <taxon>Streptophyta</taxon>
        <taxon>Embryophyta</taxon>
        <taxon>Tracheophyta</taxon>
        <taxon>Spermatophyta</taxon>
        <taxon>Magnoliopsida</taxon>
        <taxon>eudicotyledons</taxon>
        <taxon>Gunneridae</taxon>
        <taxon>Pentapetalae</taxon>
        <taxon>asterids</taxon>
        <taxon>lamiids</taxon>
        <taxon>Lamiales</taxon>
        <taxon>Scrophulariaceae</taxon>
        <taxon>Buddlejeae</taxon>
        <taxon>Buddleja</taxon>
    </lineage>
</organism>
<keyword evidence="2" id="KW-1185">Reference proteome</keyword>
<comment type="caution">
    <text evidence="1">The sequence shown here is derived from an EMBL/GenBank/DDBJ whole genome shotgun (WGS) entry which is preliminary data.</text>
</comment>
<evidence type="ECO:0000313" key="1">
    <source>
        <dbReference type="EMBL" id="KAG8386920.1"/>
    </source>
</evidence>
<sequence length="88" mass="9568">MSYTNRVWMAATVAVMNSHSDHGLKSAVKSLSHVKKRFFSAGDAADLRPFFAVVNSQLAGGFLGGDEKVKAADESLKQVMYLNCWGQS</sequence>
<dbReference type="InterPro" id="IPR022251">
    <property type="entry name" value="DUF3774_wound-induced"/>
</dbReference>
<dbReference type="Pfam" id="PF12609">
    <property type="entry name" value="DUF3774"/>
    <property type="match status" value="1"/>
</dbReference>